<sequence length="27" mass="3361">MQLSRKKPFKLVEQNLVHFRKVYSRDL</sequence>
<proteinExistence type="predicted"/>
<organism evidence="1">
    <name type="scientific">Rhizophora mucronata</name>
    <name type="common">Asiatic mangrove</name>
    <dbReference type="NCBI Taxonomy" id="61149"/>
    <lineage>
        <taxon>Eukaryota</taxon>
        <taxon>Viridiplantae</taxon>
        <taxon>Streptophyta</taxon>
        <taxon>Embryophyta</taxon>
        <taxon>Tracheophyta</taxon>
        <taxon>Spermatophyta</taxon>
        <taxon>Magnoliopsida</taxon>
        <taxon>eudicotyledons</taxon>
        <taxon>Gunneridae</taxon>
        <taxon>Pentapetalae</taxon>
        <taxon>rosids</taxon>
        <taxon>fabids</taxon>
        <taxon>Malpighiales</taxon>
        <taxon>Rhizophoraceae</taxon>
        <taxon>Rhizophora</taxon>
    </lineage>
</organism>
<accession>A0A2P2QJF8</accession>
<evidence type="ECO:0000313" key="1">
    <source>
        <dbReference type="EMBL" id="MBX67045.1"/>
    </source>
</evidence>
<name>A0A2P2QJF8_RHIMU</name>
<protein>
    <submittedName>
        <fullName evidence="1">Uncharacterized protein</fullName>
    </submittedName>
</protein>
<dbReference type="EMBL" id="GGEC01086561">
    <property type="protein sequence ID" value="MBX67045.1"/>
    <property type="molecule type" value="Transcribed_RNA"/>
</dbReference>
<dbReference type="AlphaFoldDB" id="A0A2P2QJF8"/>
<reference evidence="1" key="1">
    <citation type="submission" date="2018-02" db="EMBL/GenBank/DDBJ databases">
        <title>Rhizophora mucronata_Transcriptome.</title>
        <authorList>
            <person name="Meera S.P."/>
            <person name="Sreeshan A."/>
            <person name="Augustine A."/>
        </authorList>
    </citation>
    <scope>NUCLEOTIDE SEQUENCE</scope>
    <source>
        <tissue evidence="1">Leaf</tissue>
    </source>
</reference>